<evidence type="ECO:0000313" key="2">
    <source>
        <dbReference type="Proteomes" id="UP000828941"/>
    </source>
</evidence>
<comment type="caution">
    <text evidence="1">The sequence shown here is derived from an EMBL/GenBank/DDBJ whole genome shotgun (WGS) entry which is preliminary data.</text>
</comment>
<gene>
    <name evidence="1" type="ORF">L6164_026108</name>
</gene>
<proteinExistence type="predicted"/>
<protein>
    <submittedName>
        <fullName evidence="1">Uncharacterized protein</fullName>
    </submittedName>
</protein>
<organism evidence="1 2">
    <name type="scientific">Bauhinia variegata</name>
    <name type="common">Purple orchid tree</name>
    <name type="synonym">Phanera variegata</name>
    <dbReference type="NCBI Taxonomy" id="167791"/>
    <lineage>
        <taxon>Eukaryota</taxon>
        <taxon>Viridiplantae</taxon>
        <taxon>Streptophyta</taxon>
        <taxon>Embryophyta</taxon>
        <taxon>Tracheophyta</taxon>
        <taxon>Spermatophyta</taxon>
        <taxon>Magnoliopsida</taxon>
        <taxon>eudicotyledons</taxon>
        <taxon>Gunneridae</taxon>
        <taxon>Pentapetalae</taxon>
        <taxon>rosids</taxon>
        <taxon>fabids</taxon>
        <taxon>Fabales</taxon>
        <taxon>Fabaceae</taxon>
        <taxon>Cercidoideae</taxon>
        <taxon>Cercideae</taxon>
        <taxon>Bauhiniinae</taxon>
        <taxon>Bauhinia</taxon>
    </lineage>
</organism>
<dbReference type="Proteomes" id="UP000828941">
    <property type="component" value="Chromosome 10"/>
</dbReference>
<accession>A0ACB9M324</accession>
<name>A0ACB9M324_BAUVA</name>
<sequence>MLADSICNKKGFLTRLISKPTSNHLLVIAWKRCNDLLVSWLLKSFSPPIASTIFYVSNVAEIWEKFA</sequence>
<dbReference type="EMBL" id="CM039435">
    <property type="protein sequence ID" value="KAI4318321.1"/>
    <property type="molecule type" value="Genomic_DNA"/>
</dbReference>
<evidence type="ECO:0000313" key="1">
    <source>
        <dbReference type="EMBL" id="KAI4318321.1"/>
    </source>
</evidence>
<reference evidence="1 2" key="1">
    <citation type="journal article" date="2022" name="DNA Res.">
        <title>Chromosomal-level genome assembly of the orchid tree Bauhinia variegata (Leguminosae; Cercidoideae) supports the allotetraploid origin hypothesis of Bauhinia.</title>
        <authorList>
            <person name="Zhong Y."/>
            <person name="Chen Y."/>
            <person name="Zheng D."/>
            <person name="Pang J."/>
            <person name="Liu Y."/>
            <person name="Luo S."/>
            <person name="Meng S."/>
            <person name="Qian L."/>
            <person name="Wei D."/>
            <person name="Dai S."/>
            <person name="Zhou R."/>
        </authorList>
    </citation>
    <scope>NUCLEOTIDE SEQUENCE [LARGE SCALE GENOMIC DNA]</scope>
    <source>
        <strain evidence="1">BV-YZ2020</strain>
    </source>
</reference>
<keyword evidence="2" id="KW-1185">Reference proteome</keyword>